<name>A0ABV2AIV0_9EUKA</name>
<organism evidence="1 2">
    <name type="scientific">Bonamia ostreae</name>
    <dbReference type="NCBI Taxonomy" id="126728"/>
    <lineage>
        <taxon>Eukaryota</taxon>
        <taxon>Sar</taxon>
        <taxon>Rhizaria</taxon>
        <taxon>Endomyxa</taxon>
        <taxon>Ascetosporea</taxon>
        <taxon>Haplosporida</taxon>
        <taxon>Bonamia</taxon>
    </lineage>
</organism>
<sequence length="111" mass="13315">MIFYFLKNFLLFEISRKIKKSRKSIRTFRNSPLKSQPSNRDLRKLAQFNEKNILLKRVLRILLTCEPRKLPKPLDVEFFRKLQTKKSPSHSAKHKKNFEGKKIEAMVWSPN</sequence>
<dbReference type="Proteomes" id="UP001439008">
    <property type="component" value="Unassembled WGS sequence"/>
</dbReference>
<reference evidence="1 2" key="1">
    <citation type="journal article" date="2024" name="BMC Biol.">
        <title>Comparative genomics of Ascetosporea gives new insight into the evolutionary basis for animal parasitism in Rhizaria.</title>
        <authorList>
            <person name="Hiltunen Thoren M."/>
            <person name="Onut-Brannstrom I."/>
            <person name="Alfjorden A."/>
            <person name="Peckova H."/>
            <person name="Swords F."/>
            <person name="Hooper C."/>
            <person name="Holzer A.S."/>
            <person name="Bass D."/>
            <person name="Burki F."/>
        </authorList>
    </citation>
    <scope>NUCLEOTIDE SEQUENCE [LARGE SCALE GENOMIC DNA]</scope>
    <source>
        <strain evidence="1">20-A016</strain>
    </source>
</reference>
<evidence type="ECO:0000313" key="1">
    <source>
        <dbReference type="EMBL" id="MES1919606.1"/>
    </source>
</evidence>
<proteinExistence type="predicted"/>
<comment type="caution">
    <text evidence="1">The sequence shown here is derived from an EMBL/GenBank/DDBJ whole genome shotgun (WGS) entry which is preliminary data.</text>
</comment>
<protein>
    <submittedName>
        <fullName evidence="1">Uncharacterized protein</fullName>
    </submittedName>
</protein>
<keyword evidence="2" id="KW-1185">Reference proteome</keyword>
<accession>A0ABV2AIV0</accession>
<evidence type="ECO:0000313" key="2">
    <source>
        <dbReference type="Proteomes" id="UP001439008"/>
    </source>
</evidence>
<dbReference type="EMBL" id="JBDODL010000338">
    <property type="protein sequence ID" value="MES1919606.1"/>
    <property type="molecule type" value="Genomic_DNA"/>
</dbReference>
<gene>
    <name evidence="1" type="ORF">MHBO_001406</name>
</gene>